<dbReference type="AlphaFoldDB" id="A0A822YK39"/>
<dbReference type="EMBL" id="DUZY01000003">
    <property type="protein sequence ID" value="DAD31276.1"/>
    <property type="molecule type" value="Genomic_DNA"/>
</dbReference>
<keyword evidence="2" id="KW-1185">Reference proteome</keyword>
<protein>
    <submittedName>
        <fullName evidence="1">Uncharacterized protein</fullName>
    </submittedName>
</protein>
<evidence type="ECO:0000313" key="2">
    <source>
        <dbReference type="Proteomes" id="UP000607653"/>
    </source>
</evidence>
<gene>
    <name evidence="1" type="ORF">HUJ06_010127</name>
</gene>
<accession>A0A822YK39</accession>
<comment type="caution">
    <text evidence="1">The sequence shown here is derived from an EMBL/GenBank/DDBJ whole genome shotgun (WGS) entry which is preliminary data.</text>
</comment>
<organism evidence="1 2">
    <name type="scientific">Nelumbo nucifera</name>
    <name type="common">Sacred lotus</name>
    <dbReference type="NCBI Taxonomy" id="4432"/>
    <lineage>
        <taxon>Eukaryota</taxon>
        <taxon>Viridiplantae</taxon>
        <taxon>Streptophyta</taxon>
        <taxon>Embryophyta</taxon>
        <taxon>Tracheophyta</taxon>
        <taxon>Spermatophyta</taxon>
        <taxon>Magnoliopsida</taxon>
        <taxon>Proteales</taxon>
        <taxon>Nelumbonaceae</taxon>
        <taxon>Nelumbo</taxon>
    </lineage>
</organism>
<sequence>MIFGVQFSNPSMDMHLETTLQEPKFLEDS</sequence>
<evidence type="ECO:0000313" key="1">
    <source>
        <dbReference type="EMBL" id="DAD31276.1"/>
    </source>
</evidence>
<proteinExistence type="predicted"/>
<dbReference type="Proteomes" id="UP000607653">
    <property type="component" value="Unassembled WGS sequence"/>
</dbReference>
<name>A0A822YK39_NELNU</name>
<reference evidence="1 2" key="1">
    <citation type="journal article" date="2020" name="Mol. Biol. Evol.">
        <title>Distinct Expression and Methylation Patterns for Genes with Different Fates following a Single Whole-Genome Duplication in Flowering Plants.</title>
        <authorList>
            <person name="Shi T."/>
            <person name="Rahmani R.S."/>
            <person name="Gugger P.F."/>
            <person name="Wang M."/>
            <person name="Li H."/>
            <person name="Zhang Y."/>
            <person name="Li Z."/>
            <person name="Wang Q."/>
            <person name="Van de Peer Y."/>
            <person name="Marchal K."/>
            <person name="Chen J."/>
        </authorList>
    </citation>
    <scope>NUCLEOTIDE SEQUENCE [LARGE SCALE GENOMIC DNA]</scope>
    <source>
        <tissue evidence="1">Leaf</tissue>
    </source>
</reference>